<name>A0A6J6LCD7_9ZZZZ</name>
<dbReference type="PANTHER" id="PTHR23011:SF28">
    <property type="entry name" value="CYCLIC NUCLEOTIDE-BINDING DOMAIN CONTAINING PROTEIN"/>
    <property type="match status" value="1"/>
</dbReference>
<dbReference type="InterPro" id="IPR018490">
    <property type="entry name" value="cNMP-bd_dom_sf"/>
</dbReference>
<dbReference type="SMART" id="SM00100">
    <property type="entry name" value="cNMP"/>
    <property type="match status" value="1"/>
</dbReference>
<dbReference type="CDD" id="cd00038">
    <property type="entry name" value="CAP_ED"/>
    <property type="match status" value="1"/>
</dbReference>
<dbReference type="EMBL" id="CAEZXE010000239">
    <property type="protein sequence ID" value="CAB4696444.1"/>
    <property type="molecule type" value="Genomic_DNA"/>
</dbReference>
<dbReference type="PANTHER" id="PTHR23011">
    <property type="entry name" value="CYCLIC NUCLEOTIDE-BINDING DOMAIN CONTAINING PROTEIN"/>
    <property type="match status" value="1"/>
</dbReference>
<protein>
    <submittedName>
        <fullName evidence="3">Unannotated protein</fullName>
    </submittedName>
</protein>
<evidence type="ECO:0000313" key="4">
    <source>
        <dbReference type="EMBL" id="CAB4696444.1"/>
    </source>
</evidence>
<dbReference type="EMBL" id="CAEZVV010000178">
    <property type="protein sequence ID" value="CAB4659322.1"/>
    <property type="molecule type" value="Genomic_DNA"/>
</dbReference>
<dbReference type="Pfam" id="PF00027">
    <property type="entry name" value="cNMP_binding"/>
    <property type="match status" value="1"/>
</dbReference>
<dbReference type="EMBL" id="CAEZTR010000042">
    <property type="protein sequence ID" value="CAB4576755.1"/>
    <property type="molecule type" value="Genomic_DNA"/>
</dbReference>
<accession>A0A6J6LCD7</accession>
<organism evidence="3">
    <name type="scientific">freshwater metagenome</name>
    <dbReference type="NCBI Taxonomy" id="449393"/>
    <lineage>
        <taxon>unclassified sequences</taxon>
        <taxon>metagenomes</taxon>
        <taxon>ecological metagenomes</taxon>
    </lineage>
</organism>
<sequence>MFGKRKKAVNGASRLRGLAFFEGFSDAELDRVAELADDVEIEAGELLIDQGRVGQECYVIESGQAEVFVGEDHLVTLGPGSMVGEMSLIDRRPRTATVVATTPMALLAFDTKAFQKLLSEMPKAEERVHTLLASRLKANLSDG</sequence>
<evidence type="ECO:0000259" key="1">
    <source>
        <dbReference type="PROSITE" id="PS50042"/>
    </source>
</evidence>
<gene>
    <name evidence="2" type="ORF">UFOPK1711_00864</name>
    <name evidence="3" type="ORF">UFOPK2143_01735</name>
    <name evidence="4" type="ORF">UFOPK2350_01850</name>
</gene>
<dbReference type="PRINTS" id="PR00103">
    <property type="entry name" value="CAMPKINASE"/>
</dbReference>
<dbReference type="AlphaFoldDB" id="A0A6J6LCD7"/>
<reference evidence="3" key="1">
    <citation type="submission" date="2020-05" db="EMBL/GenBank/DDBJ databases">
        <authorList>
            <person name="Chiriac C."/>
            <person name="Salcher M."/>
            <person name="Ghai R."/>
            <person name="Kavagutti S V."/>
        </authorList>
    </citation>
    <scope>NUCLEOTIDE SEQUENCE</scope>
</reference>
<dbReference type="PROSITE" id="PS00889">
    <property type="entry name" value="CNMP_BINDING_2"/>
    <property type="match status" value="1"/>
</dbReference>
<evidence type="ECO:0000313" key="3">
    <source>
        <dbReference type="EMBL" id="CAB4659322.1"/>
    </source>
</evidence>
<dbReference type="SUPFAM" id="SSF51206">
    <property type="entry name" value="cAMP-binding domain-like"/>
    <property type="match status" value="1"/>
</dbReference>
<dbReference type="PROSITE" id="PS50042">
    <property type="entry name" value="CNMP_BINDING_3"/>
    <property type="match status" value="1"/>
</dbReference>
<dbReference type="InterPro" id="IPR014710">
    <property type="entry name" value="RmlC-like_jellyroll"/>
</dbReference>
<feature type="domain" description="Cyclic nucleotide-binding" evidence="1">
    <location>
        <begin position="20"/>
        <end position="135"/>
    </location>
</feature>
<dbReference type="InterPro" id="IPR018488">
    <property type="entry name" value="cNMP-bd_CS"/>
</dbReference>
<dbReference type="Gene3D" id="2.60.120.10">
    <property type="entry name" value="Jelly Rolls"/>
    <property type="match status" value="1"/>
</dbReference>
<proteinExistence type="predicted"/>
<evidence type="ECO:0000313" key="2">
    <source>
        <dbReference type="EMBL" id="CAB4576755.1"/>
    </source>
</evidence>
<dbReference type="InterPro" id="IPR000595">
    <property type="entry name" value="cNMP-bd_dom"/>
</dbReference>